<keyword evidence="2" id="KW-1185">Reference proteome</keyword>
<dbReference type="EMBL" id="BPLR01002347">
    <property type="protein sequence ID" value="GIX72740.1"/>
    <property type="molecule type" value="Genomic_DNA"/>
</dbReference>
<protein>
    <submittedName>
        <fullName evidence="1">Uncharacterized protein</fullName>
    </submittedName>
</protein>
<dbReference type="AlphaFoldDB" id="A0AAV4MLQ5"/>
<organism evidence="1 2">
    <name type="scientific">Caerostris extrusa</name>
    <name type="common">Bark spider</name>
    <name type="synonym">Caerostris bankana</name>
    <dbReference type="NCBI Taxonomy" id="172846"/>
    <lineage>
        <taxon>Eukaryota</taxon>
        <taxon>Metazoa</taxon>
        <taxon>Ecdysozoa</taxon>
        <taxon>Arthropoda</taxon>
        <taxon>Chelicerata</taxon>
        <taxon>Arachnida</taxon>
        <taxon>Araneae</taxon>
        <taxon>Araneomorphae</taxon>
        <taxon>Entelegynae</taxon>
        <taxon>Araneoidea</taxon>
        <taxon>Araneidae</taxon>
        <taxon>Caerostris</taxon>
    </lineage>
</organism>
<evidence type="ECO:0000313" key="2">
    <source>
        <dbReference type="Proteomes" id="UP001054945"/>
    </source>
</evidence>
<reference evidence="1 2" key="1">
    <citation type="submission" date="2021-06" db="EMBL/GenBank/DDBJ databases">
        <title>Caerostris extrusa draft genome.</title>
        <authorList>
            <person name="Kono N."/>
            <person name="Arakawa K."/>
        </authorList>
    </citation>
    <scope>NUCLEOTIDE SEQUENCE [LARGE SCALE GENOMIC DNA]</scope>
</reference>
<name>A0AAV4MLQ5_CAEEX</name>
<comment type="caution">
    <text evidence="1">The sequence shown here is derived from an EMBL/GenBank/DDBJ whole genome shotgun (WGS) entry which is preliminary data.</text>
</comment>
<accession>A0AAV4MLQ5</accession>
<evidence type="ECO:0000313" key="1">
    <source>
        <dbReference type="EMBL" id="GIX72740.1"/>
    </source>
</evidence>
<sequence length="114" mass="12429">MLSLSTNQQIKPINKFAKDSRLAFLRSSRPLLSGTLPIGLVREKQKTRTERDGLQCNINGERAAFCSFARTSSLGAGPCVTAGSCETTQFNGRLDCYLQFGGDNGDASRVRLQL</sequence>
<gene>
    <name evidence="1" type="ORF">CEXT_376791</name>
</gene>
<dbReference type="Proteomes" id="UP001054945">
    <property type="component" value="Unassembled WGS sequence"/>
</dbReference>
<proteinExistence type="predicted"/>